<sequence length="245" mass="28332">MINYSIHAEYLKIKRSSFKRFLIIFPISFNILILGYIFLTKQSITNDKFFFNYFSILTFLLPAVVCFLMTLLWDIEKEPSNLKNILGLGGYHQKLISLKFIFAFLTITLMYLVNLFFTIIIFIILKTGIDVIVHFIFGYLICWALFLTTFVIFYFMNILFSFTTMMLIAATGSLLTAIVGLTSLGNSFWLLVPFSWSSRMTTLLANNDHVIPIIIANKILIIILVLSAIPSYYLLKSITLFIIRR</sequence>
<keyword evidence="1" id="KW-0472">Membrane</keyword>
<evidence type="ECO:0000256" key="1">
    <source>
        <dbReference type="SAM" id="Phobius"/>
    </source>
</evidence>
<feature type="transmembrane region" description="Helical" evidence="1">
    <location>
        <begin position="51"/>
        <end position="73"/>
    </location>
</feature>
<accession>A0ABT2F380</accession>
<dbReference type="RefSeq" id="WP_259200524.1">
    <property type="nucleotide sequence ID" value="NZ_JANUXY010000008.1"/>
</dbReference>
<feature type="transmembrane region" description="Helical" evidence="1">
    <location>
        <begin position="100"/>
        <end position="125"/>
    </location>
</feature>
<feature type="transmembrane region" description="Helical" evidence="1">
    <location>
        <begin position="21"/>
        <end position="39"/>
    </location>
</feature>
<keyword evidence="1" id="KW-1133">Transmembrane helix</keyword>
<dbReference type="Proteomes" id="UP001205609">
    <property type="component" value="Unassembled WGS sequence"/>
</dbReference>
<reference evidence="2 3" key="1">
    <citation type="journal article" date="2023" name="Int. J. Syst. Evol. Microbiol.">
        <title>Streptococcus sciuri sp. nov., Staphylococcus marylandisciuri sp. nov. and Staphylococcus americanisciuri sp. nov., isolated from faeces of eastern grey squirrel (Sciurus carolinensis).</title>
        <authorList>
            <person name="Volokhov D.V."/>
            <person name="Zagorodnyaya T.A."/>
            <person name="Furtak V.A."/>
            <person name="Nattanmai G."/>
            <person name="Randall L."/>
            <person name="Jose S."/>
            <person name="Gao Y."/>
            <person name="Eisenberg T."/>
            <person name="Delmonte P."/>
            <person name="Blom J."/>
            <person name="Mitchell K.K."/>
        </authorList>
    </citation>
    <scope>NUCLEOTIDE SEQUENCE [LARGE SCALE GENOMIC DNA]</scope>
    <source>
        <strain evidence="2 3">GRT3</strain>
    </source>
</reference>
<keyword evidence="1" id="KW-0812">Transmembrane</keyword>
<keyword evidence="3" id="KW-1185">Reference proteome</keyword>
<comment type="caution">
    <text evidence="2">The sequence shown here is derived from an EMBL/GenBank/DDBJ whole genome shotgun (WGS) entry which is preliminary data.</text>
</comment>
<evidence type="ECO:0000313" key="3">
    <source>
        <dbReference type="Proteomes" id="UP001205609"/>
    </source>
</evidence>
<protein>
    <recommendedName>
        <fullName evidence="4">Lantibiotic ABC transporter permease</fullName>
    </recommendedName>
</protein>
<organism evidence="2 3">
    <name type="scientific">Staphylococcus americanisciuri</name>
    <dbReference type="NCBI Taxonomy" id="2973940"/>
    <lineage>
        <taxon>Bacteria</taxon>
        <taxon>Bacillati</taxon>
        <taxon>Bacillota</taxon>
        <taxon>Bacilli</taxon>
        <taxon>Bacillales</taxon>
        <taxon>Staphylococcaceae</taxon>
        <taxon>Staphylococcus</taxon>
    </lineage>
</organism>
<evidence type="ECO:0000313" key="2">
    <source>
        <dbReference type="EMBL" id="MCS4486925.1"/>
    </source>
</evidence>
<evidence type="ECO:0008006" key="4">
    <source>
        <dbReference type="Google" id="ProtNLM"/>
    </source>
</evidence>
<proteinExistence type="predicted"/>
<feature type="transmembrane region" description="Helical" evidence="1">
    <location>
        <begin position="210"/>
        <end position="235"/>
    </location>
</feature>
<dbReference type="Pfam" id="PF12730">
    <property type="entry name" value="ABC2_membrane_4"/>
    <property type="match status" value="1"/>
</dbReference>
<feature type="transmembrane region" description="Helical" evidence="1">
    <location>
        <begin position="131"/>
        <end position="155"/>
    </location>
</feature>
<gene>
    <name evidence="2" type="ORF">NXS11_08450</name>
</gene>
<dbReference type="EMBL" id="JANUXY010000008">
    <property type="protein sequence ID" value="MCS4486925.1"/>
    <property type="molecule type" value="Genomic_DNA"/>
</dbReference>
<feature type="transmembrane region" description="Helical" evidence="1">
    <location>
        <begin position="167"/>
        <end position="190"/>
    </location>
</feature>
<name>A0ABT2F380_9STAP</name>